<dbReference type="Gene3D" id="3.40.30.10">
    <property type="entry name" value="Glutaredoxin"/>
    <property type="match status" value="1"/>
</dbReference>
<evidence type="ECO:0000313" key="2">
    <source>
        <dbReference type="EMBL" id="GFR44122.1"/>
    </source>
</evidence>
<comment type="caution">
    <text evidence="2">The sequence shown here is derived from an EMBL/GenBank/DDBJ whole genome shotgun (WGS) entry which is preliminary data.</text>
</comment>
<dbReference type="SUPFAM" id="SSF52833">
    <property type="entry name" value="Thioredoxin-like"/>
    <property type="match status" value="1"/>
</dbReference>
<gene>
    <name evidence="2" type="ORF">Agub_g5285</name>
</gene>
<dbReference type="InterPro" id="IPR036249">
    <property type="entry name" value="Thioredoxin-like_sf"/>
</dbReference>
<keyword evidence="3" id="KW-1185">Reference proteome</keyword>
<accession>A0AAD3HKG8</accession>
<evidence type="ECO:0000256" key="1">
    <source>
        <dbReference type="SAM" id="MobiDB-lite"/>
    </source>
</evidence>
<sequence length="223" mass="23871">MHICSGSTQACRRLVALQSRLALPPTGCPAAVLMPPLRLSSPSTQSRLHRRSVTTCCTTSPESGTPSSPPPSSPPPSSPPEGSSSSPPQRAASSPSSSEAAMRRMAASLRINTPGRHIFLCSDQTNAKCCSKADGIASWDYLKKRVKELGLEGGEVPVWRTKANCLRVCALGPIAVVYPDQVYYHSCTPEVVERILQEHIIGGRVVEQFRIQPDNNSGRVLAA</sequence>
<evidence type="ECO:0008006" key="4">
    <source>
        <dbReference type="Google" id="ProtNLM"/>
    </source>
</evidence>
<dbReference type="EMBL" id="BMAR01000007">
    <property type="protein sequence ID" value="GFR44122.1"/>
    <property type="molecule type" value="Genomic_DNA"/>
</dbReference>
<feature type="compositionally biased region" description="Low complexity" evidence="1">
    <location>
        <begin position="80"/>
        <end position="103"/>
    </location>
</feature>
<dbReference type="Proteomes" id="UP001054857">
    <property type="component" value="Unassembled WGS sequence"/>
</dbReference>
<evidence type="ECO:0000313" key="3">
    <source>
        <dbReference type="Proteomes" id="UP001054857"/>
    </source>
</evidence>
<feature type="compositionally biased region" description="Pro residues" evidence="1">
    <location>
        <begin position="67"/>
        <end position="79"/>
    </location>
</feature>
<dbReference type="CDD" id="cd02980">
    <property type="entry name" value="TRX_Fd_family"/>
    <property type="match status" value="1"/>
</dbReference>
<reference evidence="2 3" key="1">
    <citation type="journal article" date="2021" name="Sci. Rep.">
        <title>Genome sequencing of the multicellular alga Astrephomene provides insights into convergent evolution of germ-soma differentiation.</title>
        <authorList>
            <person name="Yamashita S."/>
            <person name="Yamamoto K."/>
            <person name="Matsuzaki R."/>
            <person name="Suzuki S."/>
            <person name="Yamaguchi H."/>
            <person name="Hirooka S."/>
            <person name="Minakuchi Y."/>
            <person name="Miyagishima S."/>
            <person name="Kawachi M."/>
            <person name="Toyoda A."/>
            <person name="Nozaki H."/>
        </authorList>
    </citation>
    <scope>NUCLEOTIDE SEQUENCE [LARGE SCALE GENOMIC DNA]</scope>
    <source>
        <strain evidence="2 3">NIES-4017</strain>
    </source>
</reference>
<organism evidence="2 3">
    <name type="scientific">Astrephomene gubernaculifera</name>
    <dbReference type="NCBI Taxonomy" id="47775"/>
    <lineage>
        <taxon>Eukaryota</taxon>
        <taxon>Viridiplantae</taxon>
        <taxon>Chlorophyta</taxon>
        <taxon>core chlorophytes</taxon>
        <taxon>Chlorophyceae</taxon>
        <taxon>CS clade</taxon>
        <taxon>Chlamydomonadales</taxon>
        <taxon>Astrephomenaceae</taxon>
        <taxon>Astrephomene</taxon>
    </lineage>
</organism>
<name>A0AAD3HKG8_9CHLO</name>
<feature type="region of interest" description="Disordered" evidence="1">
    <location>
        <begin position="39"/>
        <end position="103"/>
    </location>
</feature>
<protein>
    <recommendedName>
        <fullName evidence="4">Ferredoxin</fullName>
    </recommendedName>
</protein>
<proteinExistence type="predicted"/>
<dbReference type="AlphaFoldDB" id="A0AAD3HKG8"/>